<feature type="chain" id="PRO_5010397688" description="C-C motif chemokine" evidence="9">
    <location>
        <begin position="22"/>
        <end position="96"/>
    </location>
</feature>
<dbReference type="PROSITE" id="PS00472">
    <property type="entry name" value="SMALL_CYTOKINES_CC"/>
    <property type="match status" value="1"/>
</dbReference>
<dbReference type="InterPro" id="IPR001811">
    <property type="entry name" value="Chemokine_IL8-like_dom"/>
</dbReference>
<evidence type="ECO:0000256" key="7">
    <source>
        <dbReference type="ARBA" id="ARBA00044740"/>
    </source>
</evidence>
<dbReference type="SUPFAM" id="SSF54117">
    <property type="entry name" value="Interleukin 8-like chemokines"/>
    <property type="match status" value="1"/>
</dbReference>
<dbReference type="GO" id="GO:0008009">
    <property type="term" value="F:chemokine activity"/>
    <property type="evidence" value="ECO:0007669"/>
    <property type="project" value="InterPro"/>
</dbReference>
<evidence type="ECO:0000256" key="8">
    <source>
        <dbReference type="ARBA" id="ARBA00046726"/>
    </source>
</evidence>
<protein>
    <recommendedName>
        <fullName evidence="9">C-C motif chemokine</fullName>
    </recommendedName>
</protein>
<feature type="domain" description="Chemokine interleukin-8-like" evidence="10">
    <location>
        <begin position="29"/>
        <end position="87"/>
    </location>
</feature>
<evidence type="ECO:0000313" key="12">
    <source>
        <dbReference type="RefSeq" id="XP_008066837.1"/>
    </source>
</evidence>
<name>A0A1U7UNE6_CARSF</name>
<accession>A0A1U7UNE6</accession>
<dbReference type="SMART" id="SM00199">
    <property type="entry name" value="SCY"/>
    <property type="match status" value="1"/>
</dbReference>
<keyword evidence="11" id="KW-1185">Reference proteome</keyword>
<dbReference type="OrthoDB" id="8934837at2759"/>
<keyword evidence="9" id="KW-0145">Chemotaxis</keyword>
<keyword evidence="4 9" id="KW-0964">Secreted</keyword>
<evidence type="ECO:0000256" key="6">
    <source>
        <dbReference type="ARBA" id="ARBA00023157"/>
    </source>
</evidence>
<gene>
    <name evidence="12" type="primary">LOC103271195</name>
</gene>
<proteinExistence type="inferred from homology"/>
<organism evidence="11 12">
    <name type="scientific">Carlito syrichta</name>
    <name type="common">Philippine tarsier</name>
    <name type="synonym">Tarsius syrichta</name>
    <dbReference type="NCBI Taxonomy" id="1868482"/>
    <lineage>
        <taxon>Eukaryota</taxon>
        <taxon>Metazoa</taxon>
        <taxon>Chordata</taxon>
        <taxon>Craniata</taxon>
        <taxon>Vertebrata</taxon>
        <taxon>Euteleostomi</taxon>
        <taxon>Mammalia</taxon>
        <taxon>Eutheria</taxon>
        <taxon>Euarchontoglires</taxon>
        <taxon>Primates</taxon>
        <taxon>Haplorrhini</taxon>
        <taxon>Tarsiiformes</taxon>
        <taxon>Tarsiidae</taxon>
        <taxon>Carlito</taxon>
    </lineage>
</organism>
<evidence type="ECO:0000256" key="5">
    <source>
        <dbReference type="ARBA" id="ARBA00022729"/>
    </source>
</evidence>
<dbReference type="FunFam" id="2.40.50.40:FF:000002">
    <property type="entry name" value="C-C motif chemokine"/>
    <property type="match status" value="1"/>
</dbReference>
<dbReference type="GO" id="GO:0030335">
    <property type="term" value="P:positive regulation of cell migration"/>
    <property type="evidence" value="ECO:0007669"/>
    <property type="project" value="TreeGrafter"/>
</dbReference>
<dbReference type="GO" id="GO:0061844">
    <property type="term" value="P:antimicrobial humoral immune response mediated by antimicrobial peptide"/>
    <property type="evidence" value="ECO:0007669"/>
    <property type="project" value="TreeGrafter"/>
</dbReference>
<dbReference type="Proteomes" id="UP000189704">
    <property type="component" value="Unplaced"/>
</dbReference>
<comment type="subunit">
    <text evidence="8">Self-associates. Also heterodimer of MIP-1-alpha(4-69) and MIP-1-beta(3-69). Interacts with CCR1.</text>
</comment>
<dbReference type="STRING" id="1868482.ENSTSYP00000017110"/>
<dbReference type="GO" id="GO:0070098">
    <property type="term" value="P:chemokine-mediated signaling pathway"/>
    <property type="evidence" value="ECO:0007669"/>
    <property type="project" value="TreeGrafter"/>
</dbReference>
<evidence type="ECO:0000256" key="4">
    <source>
        <dbReference type="ARBA" id="ARBA00022525"/>
    </source>
</evidence>
<keyword evidence="5 9" id="KW-0732">Signal</keyword>
<dbReference type="Pfam" id="PF00048">
    <property type="entry name" value="IL8"/>
    <property type="match status" value="1"/>
</dbReference>
<dbReference type="InterPro" id="IPR036048">
    <property type="entry name" value="Interleukin_8-like_sf"/>
</dbReference>
<dbReference type="CDD" id="cd00272">
    <property type="entry name" value="Chemokine_CC"/>
    <property type="match status" value="1"/>
</dbReference>
<feature type="signal peptide" evidence="9">
    <location>
        <begin position="1"/>
        <end position="21"/>
    </location>
</feature>
<keyword evidence="3 9" id="KW-0202">Cytokine</keyword>
<evidence type="ECO:0000256" key="1">
    <source>
        <dbReference type="ARBA" id="ARBA00004613"/>
    </source>
</evidence>
<dbReference type="PANTHER" id="PTHR12015:SF183">
    <property type="entry name" value="C-C MOTIF CHEMOKINE 3"/>
    <property type="match status" value="1"/>
</dbReference>
<evidence type="ECO:0000256" key="3">
    <source>
        <dbReference type="ARBA" id="ARBA00022514"/>
    </source>
</evidence>
<comment type="function">
    <text evidence="7">Monokine with inflammatory and chemokinetic properties. Binds to CCR1, CCR4 and CCR5. One of the major HIV-suppressive factors produced by CD8+ T-cells. Recombinant MIP-1-alpha induces a dose-dependent inhibition of different strains of HIV-1, HIV-2, and simian immunodeficiency virus (SIV).</text>
</comment>
<evidence type="ECO:0000256" key="9">
    <source>
        <dbReference type="RuleBase" id="RU361150"/>
    </source>
</evidence>
<comment type="subcellular location">
    <subcellularLocation>
        <location evidence="1 9">Secreted</location>
    </subcellularLocation>
</comment>
<dbReference type="AlphaFoldDB" id="A0A1U7UNE6"/>
<comment type="similarity">
    <text evidence="2 9">Belongs to the intercrine beta (chemokine CC) family.</text>
</comment>
<evidence type="ECO:0000256" key="2">
    <source>
        <dbReference type="ARBA" id="ARBA00010868"/>
    </source>
</evidence>
<dbReference type="RefSeq" id="XP_008066837.1">
    <property type="nucleotide sequence ID" value="XM_008068646.1"/>
</dbReference>
<reference evidence="12" key="1">
    <citation type="submission" date="2025-08" db="UniProtKB">
        <authorList>
            <consortium name="RefSeq"/>
        </authorList>
    </citation>
    <scope>IDENTIFICATION</scope>
</reference>
<dbReference type="GO" id="GO:0005615">
    <property type="term" value="C:extracellular space"/>
    <property type="evidence" value="ECO:0007669"/>
    <property type="project" value="UniProtKB-KW"/>
</dbReference>
<dbReference type="InterPro" id="IPR039809">
    <property type="entry name" value="Chemokine_b/g/d"/>
</dbReference>
<dbReference type="PANTHER" id="PTHR12015">
    <property type="entry name" value="SMALL INDUCIBLE CYTOKINE A"/>
    <property type="match status" value="1"/>
</dbReference>
<evidence type="ECO:0000259" key="10">
    <source>
        <dbReference type="SMART" id="SM00199"/>
    </source>
</evidence>
<dbReference type="GeneID" id="103271195"/>
<dbReference type="Gene3D" id="2.40.50.40">
    <property type="match status" value="1"/>
</dbReference>
<dbReference type="GO" id="GO:0006954">
    <property type="term" value="P:inflammatory response"/>
    <property type="evidence" value="ECO:0007669"/>
    <property type="project" value="TreeGrafter"/>
</dbReference>
<dbReference type="InterPro" id="IPR000827">
    <property type="entry name" value="Chemokine_CC_CS"/>
</dbReference>
<dbReference type="GO" id="GO:0048020">
    <property type="term" value="F:CCR chemokine receptor binding"/>
    <property type="evidence" value="ECO:0007669"/>
    <property type="project" value="TreeGrafter"/>
</dbReference>
<keyword evidence="6" id="KW-1015">Disulfide bond</keyword>
<evidence type="ECO:0000313" key="11">
    <source>
        <dbReference type="Proteomes" id="UP000189704"/>
    </source>
</evidence>
<dbReference type="KEGG" id="csyr:103271195"/>
<sequence>MKVAAVAVLLSVMALCNQVFSVPFGADTPTACCFTYIARQIPQKFIADYYETSSQCSKPGVIFLTKRGRQVCANPSEDWVQEYVTNLELNGSGLEV</sequence>